<evidence type="ECO:0000313" key="3">
    <source>
        <dbReference type="Proteomes" id="UP001499947"/>
    </source>
</evidence>
<comment type="caution">
    <text evidence="2">The sequence shown here is derived from an EMBL/GenBank/DDBJ whole genome shotgun (WGS) entry which is preliminary data.</text>
</comment>
<sequence>MPGPVEPGAPVAPPVLFALTGAEAGEREAPGGILDTALHVVAARRGRPPDGGAGVGAATPCTTEPRSV</sequence>
<keyword evidence="3" id="KW-1185">Reference proteome</keyword>
<dbReference type="Proteomes" id="UP001499947">
    <property type="component" value="Unassembled WGS sequence"/>
</dbReference>
<name>A0ABN2JL15_9ACTN</name>
<evidence type="ECO:0000256" key="1">
    <source>
        <dbReference type="SAM" id="MobiDB-lite"/>
    </source>
</evidence>
<dbReference type="EMBL" id="BAAALR010000146">
    <property type="protein sequence ID" value="GAA1731006.1"/>
    <property type="molecule type" value="Genomic_DNA"/>
</dbReference>
<accession>A0ABN2JL15</accession>
<reference evidence="2 3" key="1">
    <citation type="journal article" date="2019" name="Int. J. Syst. Evol. Microbiol.">
        <title>The Global Catalogue of Microorganisms (GCM) 10K type strain sequencing project: providing services to taxonomists for standard genome sequencing and annotation.</title>
        <authorList>
            <consortium name="The Broad Institute Genomics Platform"/>
            <consortium name="The Broad Institute Genome Sequencing Center for Infectious Disease"/>
            <person name="Wu L."/>
            <person name="Ma J."/>
        </authorList>
    </citation>
    <scope>NUCLEOTIDE SEQUENCE [LARGE SCALE GENOMIC DNA]</scope>
    <source>
        <strain evidence="2 3">JCM 13244</strain>
    </source>
</reference>
<evidence type="ECO:0000313" key="2">
    <source>
        <dbReference type="EMBL" id="GAA1731006.1"/>
    </source>
</evidence>
<organism evidence="2 3">
    <name type="scientific">Streptomyces yatensis</name>
    <dbReference type="NCBI Taxonomy" id="155177"/>
    <lineage>
        <taxon>Bacteria</taxon>
        <taxon>Bacillati</taxon>
        <taxon>Actinomycetota</taxon>
        <taxon>Actinomycetes</taxon>
        <taxon>Kitasatosporales</taxon>
        <taxon>Streptomycetaceae</taxon>
        <taxon>Streptomyces</taxon>
        <taxon>Streptomyces violaceusniger group</taxon>
    </lineage>
</organism>
<proteinExistence type="predicted"/>
<protein>
    <submittedName>
        <fullName evidence="2">Uncharacterized protein</fullName>
    </submittedName>
</protein>
<gene>
    <name evidence="2" type="ORF">GCM10009680_84930</name>
</gene>
<feature type="region of interest" description="Disordered" evidence="1">
    <location>
        <begin position="45"/>
        <end position="68"/>
    </location>
</feature>